<dbReference type="PANTHER" id="PTHR43570">
    <property type="entry name" value="ALDEHYDE DEHYDROGENASE"/>
    <property type="match status" value="1"/>
</dbReference>
<accession>A0A6N8U6L1</accession>
<evidence type="ECO:0000256" key="7">
    <source>
        <dbReference type="RuleBase" id="RU003345"/>
    </source>
</evidence>
<dbReference type="InterPro" id="IPR012394">
    <property type="entry name" value="Aldehyde_DH_NAD(P)"/>
</dbReference>
<dbReference type="InterPro" id="IPR016162">
    <property type="entry name" value="Ald_DH_N"/>
</dbReference>
<keyword evidence="10" id="KW-1185">Reference proteome</keyword>
<dbReference type="CDD" id="cd07136">
    <property type="entry name" value="ALDH_YwdH-P39616"/>
    <property type="match status" value="1"/>
</dbReference>
<dbReference type="FunFam" id="3.40.605.10:FF:000004">
    <property type="entry name" value="Aldehyde dehydrogenase"/>
    <property type="match status" value="1"/>
</dbReference>
<dbReference type="InterPro" id="IPR016160">
    <property type="entry name" value="Ald_DH_CS_CYS"/>
</dbReference>
<dbReference type="PROSITE" id="PS00687">
    <property type="entry name" value="ALDEHYDE_DEHYDR_GLU"/>
    <property type="match status" value="1"/>
</dbReference>
<evidence type="ECO:0000313" key="9">
    <source>
        <dbReference type="EMBL" id="MXQ73531.1"/>
    </source>
</evidence>
<dbReference type="PANTHER" id="PTHR43570:SF16">
    <property type="entry name" value="ALDEHYDE DEHYDROGENASE TYPE III, ISOFORM Q"/>
    <property type="match status" value="1"/>
</dbReference>
<feature type="active site" evidence="5 6">
    <location>
        <position position="209"/>
    </location>
</feature>
<evidence type="ECO:0000256" key="2">
    <source>
        <dbReference type="ARBA" id="ARBA00023002"/>
    </source>
</evidence>
<dbReference type="InterPro" id="IPR015590">
    <property type="entry name" value="Aldehyde_DH_dom"/>
</dbReference>
<gene>
    <name evidence="9" type="ORF">GSF08_06240</name>
</gene>
<protein>
    <recommendedName>
        <fullName evidence="4">Aldehyde dehydrogenase</fullName>
    </recommendedName>
</protein>
<dbReference type="RefSeq" id="WP_160624972.1">
    <property type="nucleotide sequence ID" value="NZ_WUUQ01000002.1"/>
</dbReference>
<keyword evidence="3" id="KW-0520">NAD</keyword>
<feature type="active site" evidence="5">
    <location>
        <position position="243"/>
    </location>
</feature>
<dbReference type="GO" id="GO:0006081">
    <property type="term" value="P:aldehyde metabolic process"/>
    <property type="evidence" value="ECO:0007669"/>
    <property type="project" value="InterPro"/>
</dbReference>
<evidence type="ECO:0000256" key="1">
    <source>
        <dbReference type="ARBA" id="ARBA00009986"/>
    </source>
</evidence>
<dbReference type="SUPFAM" id="SSF53720">
    <property type="entry name" value="ALDH-like"/>
    <property type="match status" value="1"/>
</dbReference>
<dbReference type="InterPro" id="IPR016161">
    <property type="entry name" value="Ald_DH/histidinol_DH"/>
</dbReference>
<evidence type="ECO:0000313" key="10">
    <source>
        <dbReference type="Proteomes" id="UP000434036"/>
    </source>
</evidence>
<feature type="domain" description="Aldehyde dehydrogenase" evidence="8">
    <location>
        <begin position="2"/>
        <end position="427"/>
    </location>
</feature>
<dbReference type="InterPro" id="IPR016163">
    <property type="entry name" value="Ald_DH_C"/>
</dbReference>
<keyword evidence="2 4" id="KW-0560">Oxidoreductase</keyword>
<comment type="caution">
    <text evidence="9">The sequence shown here is derived from an EMBL/GenBank/DDBJ whole genome shotgun (WGS) entry which is preliminary data.</text>
</comment>
<evidence type="ECO:0000259" key="8">
    <source>
        <dbReference type="Pfam" id="PF00171"/>
    </source>
</evidence>
<dbReference type="EMBL" id="WUUQ01000002">
    <property type="protein sequence ID" value="MXQ73531.1"/>
    <property type="molecule type" value="Genomic_DNA"/>
</dbReference>
<dbReference type="PROSITE" id="PS00070">
    <property type="entry name" value="ALDEHYDE_DEHYDR_CYS"/>
    <property type="match status" value="1"/>
</dbReference>
<dbReference type="AlphaFoldDB" id="A0A6N8U6L1"/>
<reference evidence="9 10" key="1">
    <citation type="submission" date="2019-12" db="EMBL/GenBank/DDBJ databases">
        <authorList>
            <person name="Yang R."/>
        </authorList>
    </citation>
    <scope>NUCLEOTIDE SEQUENCE [LARGE SCALE GENOMIC DNA]</scope>
    <source>
        <strain evidence="9 10">DONG20-135</strain>
    </source>
</reference>
<comment type="similarity">
    <text evidence="1 4 7">Belongs to the aldehyde dehydrogenase family.</text>
</comment>
<evidence type="ECO:0000256" key="6">
    <source>
        <dbReference type="PROSITE-ProRule" id="PRU10007"/>
    </source>
</evidence>
<organism evidence="9 10">
    <name type="scientific">Copranaerobaculum intestinale</name>
    <dbReference type="NCBI Taxonomy" id="2692629"/>
    <lineage>
        <taxon>Bacteria</taxon>
        <taxon>Bacillati</taxon>
        <taxon>Bacillota</taxon>
        <taxon>Erysipelotrichia</taxon>
        <taxon>Erysipelotrichales</taxon>
        <taxon>Erysipelotrichaceae</taxon>
        <taxon>Copranaerobaculum</taxon>
    </lineage>
</organism>
<dbReference type="Pfam" id="PF00171">
    <property type="entry name" value="Aldedh"/>
    <property type="match status" value="1"/>
</dbReference>
<dbReference type="FunFam" id="3.40.309.10:FF:000003">
    <property type="entry name" value="Aldehyde dehydrogenase"/>
    <property type="match status" value="1"/>
</dbReference>
<sequence>MDIKMLVETQRAYFKTHQTKGYAFRMAALKRLEEWITHHEDAISAALKADLKKAEMESYFSEIGMVKSELREAQKHLKKWMKKKYVTTPLAQFKARSYILQEPYGNVLIMSPWNYPFLLSIDPLIGAIAAGNCAIVKPSAYAPAVSHVIAEMMTACFDEAYVAVVEGGRTENTALLDQRFDLIFFTGSVNVGKLVMEKASRYATPVVLELGGKSPCIVDHSDHLELAAKRIAFGKFLNSGQTCVAPDYVLVQHSLYEPLCRCLKKEIGNFFGSDPLLSKELPKIINERHFHRLCHLLDAEPHVIGGKRNLETLQIEPTIADVCTFDSALMQEEIFGPILPVIAYEKLDEAIGYIREHDKPLALYLFSDDANTVDRVLKECSFGGGCINDTIIHLASSKLPFGGVGASGMGHYHGYYSFEAFSHAKSIVDKAVWIDIPLRYHPYTKKKEKWIRRFMK</sequence>
<evidence type="ECO:0000256" key="4">
    <source>
        <dbReference type="PIRNR" id="PIRNR036492"/>
    </source>
</evidence>
<name>A0A6N8U6L1_9FIRM</name>
<evidence type="ECO:0000256" key="5">
    <source>
        <dbReference type="PIRSR" id="PIRSR036492-1"/>
    </source>
</evidence>
<reference evidence="9 10" key="2">
    <citation type="submission" date="2020-01" db="EMBL/GenBank/DDBJ databases">
        <title>Clostridiaceae sp. nov. isolated from the gut of human by culturomics.</title>
        <authorList>
            <person name="Chang Y."/>
        </authorList>
    </citation>
    <scope>NUCLEOTIDE SEQUENCE [LARGE SCALE GENOMIC DNA]</scope>
    <source>
        <strain evidence="9 10">DONG20-135</strain>
    </source>
</reference>
<dbReference type="Gene3D" id="3.40.309.10">
    <property type="entry name" value="Aldehyde Dehydrogenase, Chain A, domain 2"/>
    <property type="match status" value="1"/>
</dbReference>
<dbReference type="Gene3D" id="3.40.605.10">
    <property type="entry name" value="Aldehyde Dehydrogenase, Chain A, domain 1"/>
    <property type="match status" value="1"/>
</dbReference>
<evidence type="ECO:0000256" key="3">
    <source>
        <dbReference type="ARBA" id="ARBA00023027"/>
    </source>
</evidence>
<dbReference type="PIRSF" id="PIRSF036492">
    <property type="entry name" value="ALDH"/>
    <property type="match status" value="1"/>
</dbReference>
<dbReference type="GO" id="GO:0004029">
    <property type="term" value="F:aldehyde dehydrogenase (NAD+) activity"/>
    <property type="evidence" value="ECO:0007669"/>
    <property type="project" value="TreeGrafter"/>
</dbReference>
<dbReference type="GO" id="GO:0005737">
    <property type="term" value="C:cytoplasm"/>
    <property type="evidence" value="ECO:0007669"/>
    <property type="project" value="TreeGrafter"/>
</dbReference>
<dbReference type="Proteomes" id="UP000434036">
    <property type="component" value="Unassembled WGS sequence"/>
</dbReference>
<proteinExistence type="inferred from homology"/>
<dbReference type="InterPro" id="IPR029510">
    <property type="entry name" value="Ald_DH_CS_GLU"/>
</dbReference>